<evidence type="ECO:0000313" key="3">
    <source>
        <dbReference type="Proteomes" id="UP000318667"/>
    </source>
</evidence>
<dbReference type="Pfam" id="PF14296">
    <property type="entry name" value="O-ag_pol_Wzy"/>
    <property type="match status" value="1"/>
</dbReference>
<feature type="transmembrane region" description="Helical" evidence="1">
    <location>
        <begin position="152"/>
        <end position="173"/>
    </location>
</feature>
<keyword evidence="1" id="KW-1133">Transmembrane helix</keyword>
<dbReference type="AlphaFoldDB" id="A0A562J7R5"/>
<keyword evidence="1" id="KW-0472">Membrane</keyword>
<feature type="transmembrane region" description="Helical" evidence="1">
    <location>
        <begin position="37"/>
        <end position="59"/>
    </location>
</feature>
<reference evidence="2 3" key="1">
    <citation type="journal article" date="2015" name="Stand. Genomic Sci.">
        <title>Genomic Encyclopedia of Bacterial and Archaeal Type Strains, Phase III: the genomes of soil and plant-associated and newly described type strains.</title>
        <authorList>
            <person name="Whitman W.B."/>
            <person name="Woyke T."/>
            <person name="Klenk H.P."/>
            <person name="Zhou Y."/>
            <person name="Lilburn T.G."/>
            <person name="Beck B.J."/>
            <person name="De Vos P."/>
            <person name="Vandamme P."/>
            <person name="Eisen J.A."/>
            <person name="Garrity G."/>
            <person name="Hugenholtz P."/>
            <person name="Kyrpides N.C."/>
        </authorList>
    </citation>
    <scope>NUCLEOTIDE SEQUENCE [LARGE SCALE GENOMIC DNA]</scope>
    <source>
        <strain evidence="2 3">CGMCC 1.10115</strain>
    </source>
</reference>
<feature type="transmembrane region" description="Helical" evidence="1">
    <location>
        <begin position="265"/>
        <end position="280"/>
    </location>
</feature>
<keyword evidence="1" id="KW-0812">Transmembrane</keyword>
<feature type="transmembrane region" description="Helical" evidence="1">
    <location>
        <begin position="66"/>
        <end position="84"/>
    </location>
</feature>
<feature type="transmembrane region" description="Helical" evidence="1">
    <location>
        <begin position="426"/>
        <end position="449"/>
    </location>
</feature>
<feature type="transmembrane region" description="Helical" evidence="1">
    <location>
        <begin position="373"/>
        <end position="396"/>
    </location>
</feature>
<dbReference type="Proteomes" id="UP000318667">
    <property type="component" value="Unassembled WGS sequence"/>
</dbReference>
<accession>A0A562J7R5</accession>
<dbReference type="InterPro" id="IPR029468">
    <property type="entry name" value="O-ag_pol_Wzy"/>
</dbReference>
<dbReference type="GeneID" id="65406041"/>
<sequence length="456" mass="51708">MDTNLKSKGINLKLIYIVMIIFLLLLLQIFMYFNGPLWSNISVNYIGILSLLFALIYIIFDRRINIISFIGAYFFYLSITHMGFPISELLSANPFESYKYWDIDWYYSQGGQKSILLSGIGICSFVIGIAIFNQIKKVQPKNIDIRVSKNKYIYMLGIFLLIFSLIYFLYVSLSGRLVFFSEYGAFRDSMSKLSFYPWILLFFSTGLAFISATGNRKQVITGWLIFSLFAIPLLFSGNRGEVFFPIGSALAVLGYRGLKVNVKIVGSLFLILFLLIPFIKETRSSGLTNMESIEIDIGITDPITEMGFTLRPLTHTVQWIDQGEPLGYGVSYFLPLHRLLGKIPGIEERPLAGNRAYFDERLPGFGYSVIAEAFFNFGLLGVIVVMFLIGVVIGFFNIMVKGSFQLALFGGIVAIMLNNIRNTFLFVPGHLIVVTTLILLTYFMSQFALKKRVIDR</sequence>
<feature type="transmembrane region" description="Helical" evidence="1">
    <location>
        <begin position="193"/>
        <end position="212"/>
    </location>
</feature>
<feature type="transmembrane region" description="Helical" evidence="1">
    <location>
        <begin position="219"/>
        <end position="236"/>
    </location>
</feature>
<dbReference type="NCBIfam" id="TIGR04370">
    <property type="entry name" value="glyco_rpt_poly"/>
    <property type="match status" value="1"/>
</dbReference>
<dbReference type="OrthoDB" id="2232724at2"/>
<gene>
    <name evidence="2" type="ORF">IQ19_04972</name>
</gene>
<proteinExistence type="predicted"/>
<evidence type="ECO:0000256" key="1">
    <source>
        <dbReference type="SAM" id="Phobius"/>
    </source>
</evidence>
<protein>
    <submittedName>
        <fullName evidence="2">Oligosaccharide repeat unit polymerase</fullName>
    </submittedName>
</protein>
<dbReference type="RefSeq" id="WP_144545895.1">
    <property type="nucleotide sequence ID" value="NZ_VLKI01000024.1"/>
</dbReference>
<dbReference type="EMBL" id="VLKI01000024">
    <property type="protein sequence ID" value="TWH79226.1"/>
    <property type="molecule type" value="Genomic_DNA"/>
</dbReference>
<organism evidence="2 3">
    <name type="scientific">Cytobacillus oceanisediminis</name>
    <dbReference type="NCBI Taxonomy" id="665099"/>
    <lineage>
        <taxon>Bacteria</taxon>
        <taxon>Bacillati</taxon>
        <taxon>Bacillota</taxon>
        <taxon>Bacilli</taxon>
        <taxon>Bacillales</taxon>
        <taxon>Bacillaceae</taxon>
        <taxon>Cytobacillus</taxon>
    </lineage>
</organism>
<evidence type="ECO:0000313" key="2">
    <source>
        <dbReference type="EMBL" id="TWH79226.1"/>
    </source>
</evidence>
<name>A0A562J7R5_9BACI</name>
<keyword evidence="3" id="KW-1185">Reference proteome</keyword>
<comment type="caution">
    <text evidence="2">The sequence shown here is derived from an EMBL/GenBank/DDBJ whole genome shotgun (WGS) entry which is preliminary data.</text>
</comment>
<feature type="transmembrane region" description="Helical" evidence="1">
    <location>
        <begin position="115"/>
        <end position="132"/>
    </location>
</feature>
<feature type="transmembrane region" description="Helical" evidence="1">
    <location>
        <begin position="12"/>
        <end position="31"/>
    </location>
</feature>